<evidence type="ECO:0000313" key="1">
    <source>
        <dbReference type="EMBL" id="HIR61426.1"/>
    </source>
</evidence>
<gene>
    <name evidence="1" type="ORF">IAB37_07640</name>
</gene>
<dbReference type="AlphaFoldDB" id="A0A9D1DZ02"/>
<sequence length="57" mass="6545">MKRRMRRLSVLVTPQTFWHLARIAKMAGFGDNLGRVIDKLVREKVLALRGEEGDHGN</sequence>
<comment type="caution">
    <text evidence="1">The sequence shown here is derived from an EMBL/GenBank/DDBJ whole genome shotgun (WGS) entry which is preliminary data.</text>
</comment>
<reference evidence="1" key="1">
    <citation type="submission" date="2020-10" db="EMBL/GenBank/DDBJ databases">
        <authorList>
            <person name="Gilroy R."/>
        </authorList>
    </citation>
    <scope>NUCLEOTIDE SEQUENCE</scope>
    <source>
        <strain evidence="1">CHK189-12415</strain>
    </source>
</reference>
<proteinExistence type="predicted"/>
<dbReference type="Proteomes" id="UP000824241">
    <property type="component" value="Unassembled WGS sequence"/>
</dbReference>
<name>A0A9D1DZ02_9FIRM</name>
<dbReference type="EMBL" id="DVHA01000246">
    <property type="protein sequence ID" value="HIR61426.1"/>
    <property type="molecule type" value="Genomic_DNA"/>
</dbReference>
<reference evidence="1" key="2">
    <citation type="journal article" date="2021" name="PeerJ">
        <title>Extensive microbial diversity within the chicken gut microbiome revealed by metagenomics and culture.</title>
        <authorList>
            <person name="Gilroy R."/>
            <person name="Ravi A."/>
            <person name="Getino M."/>
            <person name="Pursley I."/>
            <person name="Horton D.L."/>
            <person name="Alikhan N.F."/>
            <person name="Baker D."/>
            <person name="Gharbi K."/>
            <person name="Hall N."/>
            <person name="Watson M."/>
            <person name="Adriaenssens E.M."/>
            <person name="Foster-Nyarko E."/>
            <person name="Jarju S."/>
            <person name="Secka A."/>
            <person name="Antonio M."/>
            <person name="Oren A."/>
            <person name="Chaudhuri R.R."/>
            <person name="La Ragione R."/>
            <person name="Hildebrand F."/>
            <person name="Pallen M.J."/>
        </authorList>
    </citation>
    <scope>NUCLEOTIDE SEQUENCE</scope>
    <source>
        <strain evidence="1">CHK189-12415</strain>
    </source>
</reference>
<protein>
    <submittedName>
        <fullName evidence="1">Uncharacterized protein</fullName>
    </submittedName>
</protein>
<organism evidence="1 2">
    <name type="scientific">Candidatus Faecivivens stercoravium</name>
    <dbReference type="NCBI Taxonomy" id="2840803"/>
    <lineage>
        <taxon>Bacteria</taxon>
        <taxon>Bacillati</taxon>
        <taxon>Bacillota</taxon>
        <taxon>Clostridia</taxon>
        <taxon>Eubacteriales</taxon>
        <taxon>Oscillospiraceae</taxon>
        <taxon>Oscillospiraceae incertae sedis</taxon>
        <taxon>Candidatus Faecivivens</taxon>
    </lineage>
</organism>
<evidence type="ECO:0000313" key="2">
    <source>
        <dbReference type="Proteomes" id="UP000824241"/>
    </source>
</evidence>
<accession>A0A9D1DZ02</accession>